<comment type="similarity">
    <text evidence="1">Belongs to the AfsR/DnrI/RedD regulatory family.</text>
</comment>
<evidence type="ECO:0000256" key="2">
    <source>
        <dbReference type="ARBA" id="ARBA00023015"/>
    </source>
</evidence>
<proteinExistence type="inferred from homology"/>
<gene>
    <name evidence="8" type="ORF">HZU44_10915</name>
</gene>
<protein>
    <submittedName>
        <fullName evidence="8">Tetratricopeptide repeat protein</fullName>
    </submittedName>
</protein>
<dbReference type="PANTHER" id="PTHR35807">
    <property type="entry name" value="TRANSCRIPTIONAL REGULATOR REDD-RELATED"/>
    <property type="match status" value="1"/>
</dbReference>
<evidence type="ECO:0000313" key="8">
    <source>
        <dbReference type="EMBL" id="QLK00494.1"/>
    </source>
</evidence>
<dbReference type="Pfam" id="PF13424">
    <property type="entry name" value="TPR_12"/>
    <property type="match status" value="1"/>
</dbReference>
<dbReference type="EMBL" id="CP058905">
    <property type="protein sequence ID" value="QLK00494.1"/>
    <property type="molecule type" value="Genomic_DNA"/>
</dbReference>
<dbReference type="InterPro" id="IPR027417">
    <property type="entry name" value="P-loop_NTPase"/>
</dbReference>
<accession>A0A7D5YFQ8</accession>
<dbReference type="InterPro" id="IPR019734">
    <property type="entry name" value="TPR_rpt"/>
</dbReference>
<dbReference type="Pfam" id="PF00486">
    <property type="entry name" value="Trans_reg_C"/>
    <property type="match status" value="1"/>
</dbReference>
<dbReference type="SMART" id="SM00862">
    <property type="entry name" value="Trans_reg_C"/>
    <property type="match status" value="1"/>
</dbReference>
<dbReference type="InterPro" id="IPR036388">
    <property type="entry name" value="WH-like_DNA-bd_sf"/>
</dbReference>
<dbReference type="InterPro" id="IPR005158">
    <property type="entry name" value="BTAD"/>
</dbReference>
<keyword evidence="3 6" id="KW-0238">DNA-binding</keyword>
<dbReference type="InterPro" id="IPR001867">
    <property type="entry name" value="OmpR/PhoB-type_DNA-bd"/>
</dbReference>
<dbReference type="Pfam" id="PF03704">
    <property type="entry name" value="BTAD"/>
    <property type="match status" value="1"/>
</dbReference>
<dbReference type="PROSITE" id="PS51755">
    <property type="entry name" value="OMPR_PHOB"/>
    <property type="match status" value="1"/>
</dbReference>
<dbReference type="InterPro" id="IPR051677">
    <property type="entry name" value="AfsR-DnrI-RedD_regulator"/>
</dbReference>
<dbReference type="CDD" id="cd15831">
    <property type="entry name" value="BTAD"/>
    <property type="match status" value="1"/>
</dbReference>
<evidence type="ECO:0000256" key="4">
    <source>
        <dbReference type="ARBA" id="ARBA00023163"/>
    </source>
</evidence>
<evidence type="ECO:0000256" key="6">
    <source>
        <dbReference type="PROSITE-ProRule" id="PRU01091"/>
    </source>
</evidence>
<dbReference type="Gene3D" id="3.40.50.300">
    <property type="entry name" value="P-loop containing nucleotide triphosphate hydrolases"/>
    <property type="match status" value="1"/>
</dbReference>
<evidence type="ECO:0000259" key="7">
    <source>
        <dbReference type="PROSITE" id="PS51755"/>
    </source>
</evidence>
<dbReference type="CDD" id="cd00383">
    <property type="entry name" value="trans_reg_C"/>
    <property type="match status" value="1"/>
</dbReference>
<dbReference type="SUPFAM" id="SSF48452">
    <property type="entry name" value="TPR-like"/>
    <property type="match status" value="2"/>
</dbReference>
<sequence length="954" mass="104136">MRFEVLGPLRVRSGDSELNLGPIQQRVVLAVLLSRANRPVNRDQLIAAVWGDAPPAYAVNLVQKHVARIRRVLEPARAPRTQSHRLTWTDAGYRLAVPAEDLDLSRFDTGLAEARRARAAGDLTGAIVALRAALDQWSGPFCTGLSSPLLDAERDRHEEGRVEAIVERIELDLESGAHRDLVPELRGLLAEHPLRERVWSLLMIALYRTGRAAEALSVFQEARRYLIDELGLEPTEQLCRVHEQILSGDPAIDQPAPLGGGVVVGGMSTVPRQLPAGAFWFAGRAEELARLDDLLAQLPAGAPSAVVISAVSGSAGVGKTALAVHWAHRVADQFPDGQLYINLRGFDPDRRAISPTAAVHALLVALGVPPERIPPSLDARAALYRSMLADKRILVLLDNARDANQVRPLLPGTRSALAMVTSRNRLTSLVAAEGAHPLSLDVLSPADAYDLLRRRLGHSRVSAEPEAADRIVAACARLPLALNIVAARAQQTGFRLAEIAAELRRAGQRLTVLDAGDPTGRVRSVFALSYAALTEPAARLFRLVGLHPRTEFSATAAASLIGESPAQVRALLVELDLASLLTEHTPGRYALHDLLHAYAGELADDRTAEPDRRAALHGMFDYYLHSAYAGERLLYPNRDPITLTPQLHTVVVEEFSDEAQAMSWFAIEYPVLVASAELAANAGFDQHAWQLAWVLGTFLQRRRQWSDLAAIGRVALQAADRLADATGQFHALRLLAIALTQLRWYDEAEAYARRSIDVSARWNDPVSQAIGHRILSDLLLAQERHQEAITHAERALDLYLAVNHLAGQALALNAIGWGHARAGDHRRCITRCEQALGLHQQLGNRLAESATWHSLGYAHHHLGHDRKAIACFERALRITREMSDWDGEVTILNDLGDALHAAGDTDAARHAWQHAADVLGAADPSVADQLQIKIATVKFREELPSSGSVHTRAH</sequence>
<reference evidence="8" key="1">
    <citation type="submission" date="2020-08" db="EMBL/GenBank/DDBJ databases">
        <title>A bifunctional nitrone conjugated secondary metabolite targeting the ribosome.</title>
        <authorList>
            <person name="Limbrick E.M."/>
            <person name="Graf M."/>
            <person name="Derewacz D.K."/>
            <person name="Nguyen F."/>
            <person name="Spraggins J.M."/>
            <person name="Wieland M."/>
            <person name="Ynigez-Gutierrez A.E."/>
            <person name="Reisman B.J."/>
            <person name="Zinshteyn B."/>
            <person name="McCulloch K."/>
            <person name="Iverson T.M."/>
            <person name="Green R."/>
            <person name="Wilson D.N."/>
            <person name="Bachmann B.O."/>
        </authorList>
    </citation>
    <scope>NUCLEOTIDE SEQUENCE</scope>
    <source>
        <strain evidence="8">Africana</strain>
    </source>
</reference>
<dbReference type="SMART" id="SM00028">
    <property type="entry name" value="TPR"/>
    <property type="match status" value="5"/>
</dbReference>
<dbReference type="SUPFAM" id="SSF46894">
    <property type="entry name" value="C-terminal effector domain of the bipartite response regulators"/>
    <property type="match status" value="1"/>
</dbReference>
<dbReference type="SUPFAM" id="SSF52540">
    <property type="entry name" value="P-loop containing nucleoside triphosphate hydrolases"/>
    <property type="match status" value="1"/>
</dbReference>
<dbReference type="GO" id="GO:0000160">
    <property type="term" value="P:phosphorelay signal transduction system"/>
    <property type="evidence" value="ECO:0007669"/>
    <property type="project" value="InterPro"/>
</dbReference>
<feature type="domain" description="OmpR/PhoB-type" evidence="7">
    <location>
        <begin position="1"/>
        <end position="97"/>
    </location>
</feature>
<feature type="repeat" description="TPR" evidence="5">
    <location>
        <begin position="849"/>
        <end position="882"/>
    </location>
</feature>
<dbReference type="PANTHER" id="PTHR35807:SF1">
    <property type="entry name" value="TRANSCRIPTIONAL REGULATOR REDD"/>
    <property type="match status" value="1"/>
</dbReference>
<dbReference type="GO" id="GO:0043531">
    <property type="term" value="F:ADP binding"/>
    <property type="evidence" value="ECO:0007669"/>
    <property type="project" value="InterPro"/>
</dbReference>
<dbReference type="PRINTS" id="PR00364">
    <property type="entry name" value="DISEASERSIST"/>
</dbReference>
<dbReference type="SMART" id="SM01043">
    <property type="entry name" value="BTAD"/>
    <property type="match status" value="1"/>
</dbReference>
<dbReference type="Gene3D" id="1.10.10.10">
    <property type="entry name" value="Winged helix-like DNA-binding domain superfamily/Winged helix DNA-binding domain"/>
    <property type="match status" value="1"/>
</dbReference>
<dbReference type="PROSITE" id="PS50005">
    <property type="entry name" value="TPR"/>
    <property type="match status" value="1"/>
</dbReference>
<keyword evidence="2" id="KW-0805">Transcription regulation</keyword>
<organism evidence="8">
    <name type="scientific">Micromonospora carbonacea</name>
    <dbReference type="NCBI Taxonomy" id="47853"/>
    <lineage>
        <taxon>Bacteria</taxon>
        <taxon>Bacillati</taxon>
        <taxon>Actinomycetota</taxon>
        <taxon>Actinomycetes</taxon>
        <taxon>Micromonosporales</taxon>
        <taxon>Micromonosporaceae</taxon>
        <taxon>Micromonospora</taxon>
    </lineage>
</organism>
<keyword evidence="4" id="KW-0804">Transcription</keyword>
<evidence type="ECO:0000256" key="5">
    <source>
        <dbReference type="PROSITE-ProRule" id="PRU00339"/>
    </source>
</evidence>
<dbReference type="InterPro" id="IPR011990">
    <property type="entry name" value="TPR-like_helical_dom_sf"/>
</dbReference>
<dbReference type="GO" id="GO:0003677">
    <property type="term" value="F:DNA binding"/>
    <property type="evidence" value="ECO:0007669"/>
    <property type="project" value="UniProtKB-UniRule"/>
</dbReference>
<dbReference type="GO" id="GO:0006355">
    <property type="term" value="P:regulation of DNA-templated transcription"/>
    <property type="evidence" value="ECO:0007669"/>
    <property type="project" value="InterPro"/>
</dbReference>
<dbReference type="InterPro" id="IPR016032">
    <property type="entry name" value="Sig_transdc_resp-reg_C-effctor"/>
</dbReference>
<dbReference type="AlphaFoldDB" id="A0A7D5YFQ8"/>
<evidence type="ECO:0000256" key="1">
    <source>
        <dbReference type="ARBA" id="ARBA00005820"/>
    </source>
</evidence>
<evidence type="ECO:0000256" key="3">
    <source>
        <dbReference type="ARBA" id="ARBA00023125"/>
    </source>
</evidence>
<keyword evidence="5" id="KW-0802">TPR repeat</keyword>
<dbReference type="Gene3D" id="1.25.40.10">
    <property type="entry name" value="Tetratricopeptide repeat domain"/>
    <property type="match status" value="2"/>
</dbReference>
<name>A0A7D5YFQ8_9ACTN</name>
<feature type="DNA-binding region" description="OmpR/PhoB-type" evidence="6">
    <location>
        <begin position="1"/>
        <end position="97"/>
    </location>
</feature>